<evidence type="ECO:0000256" key="1">
    <source>
        <dbReference type="SAM" id="Phobius"/>
    </source>
</evidence>
<evidence type="ECO:0000313" key="3">
    <source>
        <dbReference type="EMBL" id="SMH64780.1"/>
    </source>
</evidence>
<keyword evidence="1" id="KW-1133">Transmembrane helix</keyword>
<feature type="transmembrane region" description="Helical" evidence="1">
    <location>
        <begin position="60"/>
        <end position="79"/>
    </location>
</feature>
<dbReference type="EMBL" id="CCCS020000078">
    <property type="protein sequence ID" value="CDQ12093.1"/>
    <property type="molecule type" value="Genomic_DNA"/>
</dbReference>
<reference evidence="2" key="1">
    <citation type="submission" date="2014-03" db="EMBL/GenBank/DDBJ databases">
        <authorList>
            <person name="Genoscope - CEA"/>
        </authorList>
    </citation>
    <scope>NUCLEOTIDE SEQUENCE [LARGE SCALE GENOMIC DNA]</scope>
    <source>
        <strain evidence="2">CF27</strain>
    </source>
</reference>
<reference evidence="3 4" key="3">
    <citation type="submission" date="2017-03" db="EMBL/GenBank/DDBJ databases">
        <authorList>
            <person name="Regsiter A."/>
            <person name="William W."/>
        </authorList>
    </citation>
    <scope>NUCLEOTIDE SEQUENCE [LARGE SCALE GENOMIC DNA]</scope>
    <source>
        <strain evidence="3">PRJEB5721</strain>
    </source>
</reference>
<evidence type="ECO:0000313" key="4">
    <source>
        <dbReference type="Proteomes" id="UP000193925"/>
    </source>
</evidence>
<dbReference type="RefSeq" id="WP_035195516.1">
    <property type="nucleotide sequence ID" value="NZ_CCCS020000078.1"/>
</dbReference>
<name>A0A060UZM0_9PROT</name>
<dbReference type="EMBL" id="LT841305">
    <property type="protein sequence ID" value="SMH64780.1"/>
    <property type="molecule type" value="Genomic_DNA"/>
</dbReference>
<keyword evidence="1" id="KW-0472">Membrane</keyword>
<gene>
    <name evidence="3" type="ORF">AFERRI_10814</name>
    <name evidence="2" type="ORF">AFERRI_80042</name>
</gene>
<protein>
    <submittedName>
        <fullName evidence="2">Uncharacterized protein</fullName>
    </submittedName>
</protein>
<accession>A0A060UZM0</accession>
<organism evidence="2">
    <name type="scientific">Acidithiobacillus ferrivorans</name>
    <dbReference type="NCBI Taxonomy" id="160808"/>
    <lineage>
        <taxon>Bacteria</taxon>
        <taxon>Pseudomonadati</taxon>
        <taxon>Pseudomonadota</taxon>
        <taxon>Acidithiobacillia</taxon>
        <taxon>Acidithiobacillales</taxon>
        <taxon>Acidithiobacillaceae</taxon>
        <taxon>Acidithiobacillus</taxon>
    </lineage>
</organism>
<sequence>MLNSSKKKAAFQAVLAQLEIRKSIPKEARSRAVMDDENGKTLLGAMVWNIGTITQDMPEFVGIFIIAVAALFGLGIARLF</sequence>
<keyword evidence="1" id="KW-0812">Transmembrane</keyword>
<proteinExistence type="predicted"/>
<dbReference type="AlphaFoldDB" id="A0A060UZM0"/>
<keyword evidence="4" id="KW-1185">Reference proteome</keyword>
<evidence type="ECO:0000313" key="2">
    <source>
        <dbReference type="EMBL" id="CDQ12093.1"/>
    </source>
</evidence>
<reference evidence="2" key="2">
    <citation type="submission" date="2014-07" db="EMBL/GenBank/DDBJ databases">
        <title>Initial genome analysis of the psychrotolerant acidophile Acidithiobacillus ferrivorans CF27: insights into iron and sulfur oxidation pathways and into biofilm formation.</title>
        <authorList>
            <person name="Talla E."/>
            <person name="Hedrich S."/>
            <person name="Mangenot S."/>
            <person name="Ji B."/>
            <person name="Johnson D.B."/>
            <person name="Barbe V."/>
            <person name="Bonnefoy V."/>
        </authorList>
    </citation>
    <scope>NUCLEOTIDE SEQUENCE [LARGE SCALE GENOMIC DNA]</scope>
    <source>
        <strain evidence="2">CF27</strain>
    </source>
</reference>
<dbReference type="Proteomes" id="UP000193925">
    <property type="component" value="Chromosome AFERRI"/>
</dbReference>